<dbReference type="GO" id="GO:0016787">
    <property type="term" value="F:hydrolase activity"/>
    <property type="evidence" value="ECO:0007669"/>
    <property type="project" value="InterPro"/>
</dbReference>
<dbReference type="EMBL" id="BKAJ01000030">
    <property type="protein sequence ID" value="GEP54377.1"/>
    <property type="molecule type" value="Genomic_DNA"/>
</dbReference>
<dbReference type="InterPro" id="IPR029052">
    <property type="entry name" value="Metallo-depent_PP-like"/>
</dbReference>
<dbReference type="RefSeq" id="WP_147147855.1">
    <property type="nucleotide sequence ID" value="NZ_BKAJ01000030.1"/>
</dbReference>
<feature type="domain" description="Calcineurin-like phosphoesterase" evidence="1">
    <location>
        <begin position="27"/>
        <end position="133"/>
    </location>
</feature>
<dbReference type="PANTHER" id="PTHR39323">
    <property type="entry name" value="BLR1149 PROTEIN"/>
    <property type="match status" value="1"/>
</dbReference>
<comment type="caution">
    <text evidence="2">The sequence shown here is derived from an EMBL/GenBank/DDBJ whole genome shotgun (WGS) entry which is preliminary data.</text>
</comment>
<sequence length="239" mass="26676">MMPFEFDCAGEKLQALPAGALHWPARRLLAVADLHLEKGSSYAVNARKLLPRHDTRQTLAMLTALIDVLQPETVVCLGDSFHDRTASERLTEVDRRMIEGLARRARFVWIAGNHDPAPPPAGWGEVAEEIDDGPLIFRHEARFGPARGEVSGHFHPVAALTVRGRGMRRRCFLTDGDRLILPAFGTYAGGLNALDPAIAQLFPDDYDALVVGRDAVRRLSWRQLRPDWSLAWERDADSR</sequence>
<name>A0A512N5V6_9HYPH</name>
<dbReference type="Gene3D" id="3.60.21.10">
    <property type="match status" value="1"/>
</dbReference>
<dbReference type="PIRSF" id="PIRSF000887">
    <property type="entry name" value="Pesterase_MJ0037"/>
    <property type="match status" value="1"/>
</dbReference>
<proteinExistence type="predicted"/>
<keyword evidence="3" id="KW-1185">Reference proteome</keyword>
<dbReference type="InterPro" id="IPR026336">
    <property type="entry name" value="PdeM-like"/>
</dbReference>
<dbReference type="PANTHER" id="PTHR39323:SF1">
    <property type="entry name" value="BLR1149 PROTEIN"/>
    <property type="match status" value="1"/>
</dbReference>
<dbReference type="AlphaFoldDB" id="A0A512N5V6"/>
<gene>
    <name evidence="2" type="ORF">RSO01_15430</name>
</gene>
<dbReference type="InterPro" id="IPR024173">
    <property type="entry name" value="Pesterase_MJ0037-like"/>
</dbReference>
<accession>A0A512N5V6</accession>
<dbReference type="InterPro" id="IPR004843">
    <property type="entry name" value="Calcineurin-like_PHP"/>
</dbReference>
<protein>
    <submittedName>
        <fullName evidence="2">Metallophosphatase</fullName>
    </submittedName>
</protein>
<dbReference type="Pfam" id="PF00149">
    <property type="entry name" value="Metallophos"/>
    <property type="match status" value="1"/>
</dbReference>
<dbReference type="Proteomes" id="UP000321058">
    <property type="component" value="Unassembled WGS sequence"/>
</dbReference>
<evidence type="ECO:0000259" key="1">
    <source>
        <dbReference type="Pfam" id="PF00149"/>
    </source>
</evidence>
<organism evidence="2 3">
    <name type="scientific">Reyranella soli</name>
    <dbReference type="NCBI Taxonomy" id="1230389"/>
    <lineage>
        <taxon>Bacteria</taxon>
        <taxon>Pseudomonadati</taxon>
        <taxon>Pseudomonadota</taxon>
        <taxon>Alphaproteobacteria</taxon>
        <taxon>Hyphomicrobiales</taxon>
        <taxon>Reyranellaceae</taxon>
        <taxon>Reyranella</taxon>
    </lineage>
</organism>
<reference evidence="2 3" key="1">
    <citation type="submission" date="2019-07" db="EMBL/GenBank/DDBJ databases">
        <title>Whole genome shotgun sequence of Reyranella soli NBRC 108950.</title>
        <authorList>
            <person name="Hosoyama A."/>
            <person name="Uohara A."/>
            <person name="Ohji S."/>
            <person name="Ichikawa N."/>
        </authorList>
    </citation>
    <scope>NUCLEOTIDE SEQUENCE [LARGE SCALE GENOMIC DNA]</scope>
    <source>
        <strain evidence="2 3">NBRC 108950</strain>
    </source>
</reference>
<dbReference type="NCBIfam" id="TIGR04123">
    <property type="entry name" value="P_estr_lig_assc"/>
    <property type="match status" value="1"/>
</dbReference>
<dbReference type="SUPFAM" id="SSF56300">
    <property type="entry name" value="Metallo-dependent phosphatases"/>
    <property type="match status" value="1"/>
</dbReference>
<dbReference type="OrthoDB" id="9795838at2"/>
<evidence type="ECO:0000313" key="2">
    <source>
        <dbReference type="EMBL" id="GEP54377.1"/>
    </source>
</evidence>
<evidence type="ECO:0000313" key="3">
    <source>
        <dbReference type="Proteomes" id="UP000321058"/>
    </source>
</evidence>